<protein>
    <submittedName>
        <fullName evidence="1">Uncharacterized protein</fullName>
    </submittedName>
</protein>
<reference evidence="2" key="1">
    <citation type="journal article" date="2020" name="Genome Biol.">
        <title>Gamete binning: chromosome-level and haplotype-resolved genome assembly enabled by high-throughput single-cell sequencing of gamete genomes.</title>
        <authorList>
            <person name="Campoy J.A."/>
            <person name="Sun H."/>
            <person name="Goel M."/>
            <person name="Jiao W.-B."/>
            <person name="Folz-Donahue K."/>
            <person name="Wang N."/>
            <person name="Rubio M."/>
            <person name="Liu C."/>
            <person name="Kukat C."/>
            <person name="Ruiz D."/>
            <person name="Huettel B."/>
            <person name="Schneeberger K."/>
        </authorList>
    </citation>
    <scope>NUCLEOTIDE SEQUENCE [LARGE SCALE GENOMIC DNA]</scope>
    <source>
        <strain evidence="2">cv. Rojo Pasion</strain>
    </source>
</reference>
<dbReference type="AlphaFoldDB" id="A0A6J5W2F8"/>
<keyword evidence="2" id="KW-1185">Reference proteome</keyword>
<name>A0A6J5W2F8_PRUAR</name>
<dbReference type="EMBL" id="CAEKKB010000001">
    <property type="protein sequence ID" value="CAB4294623.1"/>
    <property type="molecule type" value="Genomic_DNA"/>
</dbReference>
<gene>
    <name evidence="1" type="ORF">ORAREDHAP_LOCUS5547</name>
</gene>
<accession>A0A6J5W2F8</accession>
<proteinExistence type="predicted"/>
<dbReference type="Proteomes" id="UP000507245">
    <property type="component" value="Unassembled WGS sequence"/>
</dbReference>
<dbReference type="OrthoDB" id="10500060at2759"/>
<evidence type="ECO:0000313" key="2">
    <source>
        <dbReference type="Proteomes" id="UP000507245"/>
    </source>
</evidence>
<evidence type="ECO:0000313" key="1">
    <source>
        <dbReference type="EMBL" id="CAB4294623.1"/>
    </source>
</evidence>
<sequence>MAEKSRKSPSQPPWPLSSFWRKAKEQQKQLDENVKSLNLITQELGNVTKELNKSTQVLQGKVDAIQAPSRPPWPLSSFGTYFL</sequence>
<organism evidence="1 2">
    <name type="scientific">Prunus armeniaca</name>
    <name type="common">Apricot</name>
    <name type="synonym">Armeniaca vulgaris</name>
    <dbReference type="NCBI Taxonomy" id="36596"/>
    <lineage>
        <taxon>Eukaryota</taxon>
        <taxon>Viridiplantae</taxon>
        <taxon>Streptophyta</taxon>
        <taxon>Embryophyta</taxon>
        <taxon>Tracheophyta</taxon>
        <taxon>Spermatophyta</taxon>
        <taxon>Magnoliopsida</taxon>
        <taxon>eudicotyledons</taxon>
        <taxon>Gunneridae</taxon>
        <taxon>Pentapetalae</taxon>
        <taxon>rosids</taxon>
        <taxon>fabids</taxon>
        <taxon>Rosales</taxon>
        <taxon>Rosaceae</taxon>
        <taxon>Amygdaloideae</taxon>
        <taxon>Amygdaleae</taxon>
        <taxon>Prunus</taxon>
    </lineage>
</organism>